<gene>
    <name evidence="2" type="ORF">PS2015_1954</name>
</gene>
<reference evidence="2 3" key="1">
    <citation type="submission" date="2015-11" db="EMBL/GenBank/DDBJ databases">
        <authorList>
            <person name="Zhang Y."/>
            <person name="Guo Z."/>
        </authorList>
    </citation>
    <scope>NUCLEOTIDE SEQUENCE [LARGE SCALE GENOMIC DNA]</scope>
    <source>
        <strain evidence="2 3">KCTC 32221</strain>
    </source>
</reference>
<feature type="transmembrane region" description="Helical" evidence="1">
    <location>
        <begin position="111"/>
        <end position="131"/>
    </location>
</feature>
<protein>
    <submittedName>
        <fullName evidence="2">Uncharacterized protein</fullName>
    </submittedName>
</protein>
<feature type="transmembrane region" description="Helical" evidence="1">
    <location>
        <begin position="84"/>
        <end position="105"/>
    </location>
</feature>
<dbReference type="KEGG" id="pspi:PS2015_1954"/>
<evidence type="ECO:0000256" key="1">
    <source>
        <dbReference type="SAM" id="Phobius"/>
    </source>
</evidence>
<dbReference type="EMBL" id="CP013189">
    <property type="protein sequence ID" value="ALO46596.1"/>
    <property type="molecule type" value="Genomic_DNA"/>
</dbReference>
<organism evidence="2 3">
    <name type="scientific">Pseudohongiella spirulinae</name>
    <dbReference type="NCBI Taxonomy" id="1249552"/>
    <lineage>
        <taxon>Bacteria</taxon>
        <taxon>Pseudomonadati</taxon>
        <taxon>Pseudomonadota</taxon>
        <taxon>Gammaproteobacteria</taxon>
        <taxon>Pseudomonadales</taxon>
        <taxon>Pseudohongiellaceae</taxon>
        <taxon>Pseudohongiella</taxon>
    </lineage>
</organism>
<sequence>MKACKICKIPTANDSGVCVGCAKLLAADDNALGSEYTEDCQSCGHKKYAGMPCYKCNDGSEGASQSDDLTEITSDSTLGMFSTIFFVLTLVVTALIAIPIFSAGVANLQTLVLPAAVLLNGLLASVILRGFSDVVRLLKNIARHK</sequence>
<proteinExistence type="predicted"/>
<keyword evidence="1" id="KW-0812">Transmembrane</keyword>
<name>A0A0S2KEW9_9GAMM</name>
<keyword evidence="1" id="KW-0472">Membrane</keyword>
<accession>A0A0S2KEW9</accession>
<keyword evidence="1" id="KW-1133">Transmembrane helix</keyword>
<dbReference type="AlphaFoldDB" id="A0A0S2KEW9"/>
<evidence type="ECO:0000313" key="2">
    <source>
        <dbReference type="EMBL" id="ALO46596.1"/>
    </source>
</evidence>
<evidence type="ECO:0000313" key="3">
    <source>
        <dbReference type="Proteomes" id="UP000065641"/>
    </source>
</evidence>
<dbReference type="Proteomes" id="UP000065641">
    <property type="component" value="Chromosome"/>
</dbReference>
<keyword evidence="3" id="KW-1185">Reference proteome</keyword>